<comment type="caution">
    <text evidence="1">The sequence shown here is derived from an EMBL/GenBank/DDBJ whole genome shotgun (WGS) entry which is preliminary data.</text>
</comment>
<dbReference type="EMBL" id="JAIQ01000034">
    <property type="protein sequence ID" value="KLE02160.1"/>
    <property type="molecule type" value="Genomic_DNA"/>
</dbReference>
<reference evidence="1 2" key="1">
    <citation type="submission" date="2014-01" db="EMBL/GenBank/DDBJ databases">
        <title>Development of a Comparative Genomic Fingerprinting Assay for High Resolution Genotyping of Arcobacter butzleri.</title>
        <authorList>
            <person name="Webb A.L."/>
            <person name="Inglis G.D."/>
            <person name="Kruczkiewicz P."/>
            <person name="Selinger L.B."/>
            <person name="Taboada E.N."/>
        </authorList>
    </citation>
    <scope>NUCLEOTIDE SEQUENCE [LARGE SCALE GENOMIC DNA]</scope>
    <source>
        <strain evidence="1 2">L348</strain>
    </source>
</reference>
<dbReference type="PATRIC" id="fig|1447256.3.peg.242"/>
<dbReference type="RefSeq" id="WP_046996077.1">
    <property type="nucleotide sequence ID" value="NZ_JAIQ01000034.1"/>
</dbReference>
<sequence length="267" mass="29721">MSLNIITLVDIVEVSKELFKILDDKEKKSKDDMKKFLDKTNLSTEDKTKRYAEFSANLYTISIQNGLNNAIQVVIEDKKIDLQDKLNKAQINLYETQNKTEIQKELTARQEVLLAQEKVKLAQQELELNKSKMWLENAKAMVGFDATVSQTLSEARTSGAEITQTPKNYTCPVTNQVVSFEHISLAAASATDKTRGVKGLQMLQLEKQAKSFDNHTMTQLGNQVMQLASSAISEGLTNIGGLLSTHKSIIDILTNNTVSSGNYTSIK</sequence>
<dbReference type="AlphaFoldDB" id="A0A0G9K8T9"/>
<dbReference type="Proteomes" id="UP000035514">
    <property type="component" value="Unassembled WGS sequence"/>
</dbReference>
<evidence type="ECO:0000313" key="2">
    <source>
        <dbReference type="Proteomes" id="UP000035514"/>
    </source>
</evidence>
<gene>
    <name evidence="1" type="ORF">AA20_01255</name>
</gene>
<protein>
    <submittedName>
        <fullName evidence="1">Uncharacterized protein</fullName>
    </submittedName>
</protein>
<evidence type="ECO:0000313" key="1">
    <source>
        <dbReference type="EMBL" id="KLE02160.1"/>
    </source>
</evidence>
<accession>A0A0G9K8T9</accession>
<organism evidence="1 2">
    <name type="scientific">Aliarcobacter butzleri L348</name>
    <dbReference type="NCBI Taxonomy" id="1447256"/>
    <lineage>
        <taxon>Bacteria</taxon>
        <taxon>Pseudomonadati</taxon>
        <taxon>Campylobacterota</taxon>
        <taxon>Epsilonproteobacteria</taxon>
        <taxon>Campylobacterales</taxon>
        <taxon>Arcobacteraceae</taxon>
        <taxon>Aliarcobacter</taxon>
    </lineage>
</organism>
<name>A0A0G9K8T9_9BACT</name>
<proteinExistence type="predicted"/>